<evidence type="ECO:0000313" key="11">
    <source>
        <dbReference type="Proteomes" id="UP000528457"/>
    </source>
</evidence>
<comment type="caution">
    <text evidence="10">The sequence shown here is derived from an EMBL/GenBank/DDBJ whole genome shotgun (WGS) entry which is preliminary data.</text>
</comment>
<dbReference type="Pfam" id="PF00486">
    <property type="entry name" value="Trans_reg_C"/>
    <property type="match status" value="1"/>
</dbReference>
<dbReference type="PANTHER" id="PTHR48111:SF71">
    <property type="entry name" value="TRANSCRIPTIONAL REGULATORY PROTEIN PHOP"/>
    <property type="match status" value="1"/>
</dbReference>
<dbReference type="SMART" id="SM00448">
    <property type="entry name" value="REC"/>
    <property type="match status" value="1"/>
</dbReference>
<sequence>MQILIVEDDQELQGQLARQLSNSGFQVQVANDGAQGLYFAKEFPIDLAIIDLGLPRMDGMSLIERLREEELSFPILILTARSNWKTKVQGLDAGADDYLTKPFEPEELQARINALLRRSTGVNRKRLSNGPFQLDITANAFFINDDEVELTSFEYRLMEHFMLNPGKVATKPLLLERLYDDPVDENTSNVLEVIIARLRKKLDPAGELKPIETLRGRGYRFKQMAD</sequence>
<evidence type="ECO:0000256" key="6">
    <source>
        <dbReference type="PROSITE-ProRule" id="PRU00169"/>
    </source>
</evidence>
<evidence type="ECO:0000259" key="9">
    <source>
        <dbReference type="PROSITE" id="PS51755"/>
    </source>
</evidence>
<dbReference type="InterPro" id="IPR036388">
    <property type="entry name" value="WH-like_DNA-bd_sf"/>
</dbReference>
<keyword evidence="3" id="KW-0805">Transcription regulation</keyword>
<evidence type="ECO:0000256" key="2">
    <source>
        <dbReference type="ARBA" id="ARBA00023012"/>
    </source>
</evidence>
<reference evidence="10 11" key="1">
    <citation type="submission" date="2020-08" db="EMBL/GenBank/DDBJ databases">
        <title>Genomic Encyclopedia of Type Strains, Phase IV (KMG-IV): sequencing the most valuable type-strain genomes for metagenomic binning, comparative biology and taxonomic classification.</title>
        <authorList>
            <person name="Goeker M."/>
        </authorList>
    </citation>
    <scope>NUCLEOTIDE SEQUENCE [LARGE SCALE GENOMIC DNA]</scope>
    <source>
        <strain evidence="10 11">DSM 22368</strain>
    </source>
</reference>
<dbReference type="FunFam" id="3.40.50.2300:FF:000002">
    <property type="entry name" value="DNA-binding response regulator PhoP"/>
    <property type="match status" value="1"/>
</dbReference>
<keyword evidence="2" id="KW-0902">Two-component regulatory system</keyword>
<gene>
    <name evidence="10" type="ORF">HNR48_002319</name>
</gene>
<dbReference type="EMBL" id="JACHHT010000002">
    <property type="protein sequence ID" value="MBB6522034.1"/>
    <property type="molecule type" value="Genomic_DNA"/>
</dbReference>
<accession>A0A7X0MXJ0</accession>
<evidence type="ECO:0000256" key="5">
    <source>
        <dbReference type="ARBA" id="ARBA00023163"/>
    </source>
</evidence>
<dbReference type="GO" id="GO:0006355">
    <property type="term" value="P:regulation of DNA-templated transcription"/>
    <property type="evidence" value="ECO:0007669"/>
    <property type="project" value="InterPro"/>
</dbReference>
<dbReference type="Gene3D" id="3.40.50.2300">
    <property type="match status" value="1"/>
</dbReference>
<name>A0A7X0MXJ0_9GAMM</name>
<protein>
    <submittedName>
        <fullName evidence="10">Two-component system response regulator PhoP</fullName>
    </submittedName>
</protein>
<dbReference type="GO" id="GO:0032993">
    <property type="term" value="C:protein-DNA complex"/>
    <property type="evidence" value="ECO:0007669"/>
    <property type="project" value="TreeGrafter"/>
</dbReference>
<dbReference type="AlphaFoldDB" id="A0A7X0MXJ0"/>
<dbReference type="PROSITE" id="PS51755">
    <property type="entry name" value="OMPR_PHOB"/>
    <property type="match status" value="1"/>
</dbReference>
<dbReference type="InterPro" id="IPR001789">
    <property type="entry name" value="Sig_transdc_resp-reg_receiver"/>
</dbReference>
<dbReference type="Gene3D" id="1.10.10.10">
    <property type="entry name" value="Winged helix-like DNA-binding domain superfamily/Winged helix DNA-binding domain"/>
    <property type="match status" value="1"/>
</dbReference>
<keyword evidence="4 7" id="KW-0238">DNA-binding</keyword>
<evidence type="ECO:0000256" key="4">
    <source>
        <dbReference type="ARBA" id="ARBA00023125"/>
    </source>
</evidence>
<dbReference type="SUPFAM" id="SSF52172">
    <property type="entry name" value="CheY-like"/>
    <property type="match status" value="1"/>
</dbReference>
<dbReference type="Proteomes" id="UP000528457">
    <property type="component" value="Unassembled WGS sequence"/>
</dbReference>
<dbReference type="GO" id="GO:0005829">
    <property type="term" value="C:cytosol"/>
    <property type="evidence" value="ECO:0007669"/>
    <property type="project" value="TreeGrafter"/>
</dbReference>
<evidence type="ECO:0000256" key="7">
    <source>
        <dbReference type="PROSITE-ProRule" id="PRU01091"/>
    </source>
</evidence>
<dbReference type="PANTHER" id="PTHR48111">
    <property type="entry name" value="REGULATOR OF RPOS"/>
    <property type="match status" value="1"/>
</dbReference>
<dbReference type="PROSITE" id="PS50110">
    <property type="entry name" value="RESPONSE_REGULATORY"/>
    <property type="match status" value="1"/>
</dbReference>
<evidence type="ECO:0000256" key="1">
    <source>
        <dbReference type="ARBA" id="ARBA00022553"/>
    </source>
</evidence>
<dbReference type="CDD" id="cd19934">
    <property type="entry name" value="REC_OmpR_EcPhoP-like"/>
    <property type="match status" value="1"/>
</dbReference>
<evidence type="ECO:0000256" key="3">
    <source>
        <dbReference type="ARBA" id="ARBA00023015"/>
    </source>
</evidence>
<feature type="domain" description="Response regulatory" evidence="8">
    <location>
        <begin position="2"/>
        <end position="116"/>
    </location>
</feature>
<feature type="DNA-binding region" description="OmpR/PhoB-type" evidence="7">
    <location>
        <begin position="124"/>
        <end position="223"/>
    </location>
</feature>
<keyword evidence="11" id="KW-1185">Reference proteome</keyword>
<dbReference type="Pfam" id="PF00072">
    <property type="entry name" value="Response_reg"/>
    <property type="match status" value="1"/>
</dbReference>
<evidence type="ECO:0000259" key="8">
    <source>
        <dbReference type="PROSITE" id="PS50110"/>
    </source>
</evidence>
<dbReference type="Gene3D" id="6.10.250.690">
    <property type="match status" value="1"/>
</dbReference>
<evidence type="ECO:0000313" key="10">
    <source>
        <dbReference type="EMBL" id="MBB6522034.1"/>
    </source>
</evidence>
<dbReference type="RefSeq" id="WP_166846927.1">
    <property type="nucleotide sequence ID" value="NZ_JAAONY010000002.1"/>
</dbReference>
<dbReference type="InterPro" id="IPR001867">
    <property type="entry name" value="OmpR/PhoB-type_DNA-bd"/>
</dbReference>
<feature type="modified residue" description="4-aspartylphosphate" evidence="6">
    <location>
        <position position="51"/>
    </location>
</feature>
<dbReference type="InterPro" id="IPR039420">
    <property type="entry name" value="WalR-like"/>
</dbReference>
<dbReference type="FunCoup" id="A0A7X0MXJ0">
    <property type="interactions" value="114"/>
</dbReference>
<proteinExistence type="predicted"/>
<organism evidence="10 11">
    <name type="scientific">Pseudoteredinibacter isoporae</name>
    <dbReference type="NCBI Taxonomy" id="570281"/>
    <lineage>
        <taxon>Bacteria</taxon>
        <taxon>Pseudomonadati</taxon>
        <taxon>Pseudomonadota</taxon>
        <taxon>Gammaproteobacteria</taxon>
        <taxon>Cellvibrionales</taxon>
        <taxon>Cellvibrionaceae</taxon>
        <taxon>Pseudoteredinibacter</taxon>
    </lineage>
</organism>
<dbReference type="InterPro" id="IPR011006">
    <property type="entry name" value="CheY-like_superfamily"/>
</dbReference>
<dbReference type="CDD" id="cd00383">
    <property type="entry name" value="trans_reg_C"/>
    <property type="match status" value="1"/>
</dbReference>
<dbReference type="SMART" id="SM00862">
    <property type="entry name" value="Trans_reg_C"/>
    <property type="match status" value="1"/>
</dbReference>
<feature type="domain" description="OmpR/PhoB-type" evidence="9">
    <location>
        <begin position="124"/>
        <end position="223"/>
    </location>
</feature>
<keyword evidence="5" id="KW-0804">Transcription</keyword>
<dbReference type="GO" id="GO:0000976">
    <property type="term" value="F:transcription cis-regulatory region binding"/>
    <property type="evidence" value="ECO:0007669"/>
    <property type="project" value="TreeGrafter"/>
</dbReference>
<keyword evidence="1 6" id="KW-0597">Phosphoprotein</keyword>
<dbReference type="GO" id="GO:0000156">
    <property type="term" value="F:phosphorelay response regulator activity"/>
    <property type="evidence" value="ECO:0007669"/>
    <property type="project" value="TreeGrafter"/>
</dbReference>
<dbReference type="InParanoid" id="A0A7X0MXJ0"/>